<proteinExistence type="predicted"/>
<evidence type="ECO:0000313" key="2">
    <source>
        <dbReference type="WBParaSite" id="MCU_013291-RA"/>
    </source>
</evidence>
<feature type="chain" id="PRO_5024349444" evidence="1">
    <location>
        <begin position="19"/>
        <end position="97"/>
    </location>
</feature>
<dbReference type="AlphaFoldDB" id="A0A5K3G501"/>
<organism evidence="2">
    <name type="scientific">Mesocestoides corti</name>
    <name type="common">Flatworm</name>
    <dbReference type="NCBI Taxonomy" id="53468"/>
    <lineage>
        <taxon>Eukaryota</taxon>
        <taxon>Metazoa</taxon>
        <taxon>Spiralia</taxon>
        <taxon>Lophotrochozoa</taxon>
        <taxon>Platyhelminthes</taxon>
        <taxon>Cestoda</taxon>
        <taxon>Eucestoda</taxon>
        <taxon>Cyclophyllidea</taxon>
        <taxon>Mesocestoididae</taxon>
        <taxon>Mesocestoides</taxon>
    </lineage>
</organism>
<name>A0A5K3G501_MESCO</name>
<sequence>WIHSSLFTALQLCAHTTSLFTPTTSHSVNASTVVMVGRCRCPRMYLAPRPNNKLLLSSYHQTGTSSRPTTKRTTPTNSVLWKTSEQRLLLSVSAFFD</sequence>
<keyword evidence="1" id="KW-0732">Signal</keyword>
<dbReference type="WBParaSite" id="MCU_013291-RA">
    <property type="protein sequence ID" value="MCU_013291-RA"/>
    <property type="gene ID" value="MCU_013291"/>
</dbReference>
<reference evidence="2" key="1">
    <citation type="submission" date="2019-11" db="UniProtKB">
        <authorList>
            <consortium name="WormBaseParasite"/>
        </authorList>
    </citation>
    <scope>IDENTIFICATION</scope>
</reference>
<protein>
    <submittedName>
        <fullName evidence="2">Secreted protein</fullName>
    </submittedName>
</protein>
<feature type="signal peptide" evidence="1">
    <location>
        <begin position="1"/>
        <end position="18"/>
    </location>
</feature>
<accession>A0A5K3G501</accession>
<evidence type="ECO:0000256" key="1">
    <source>
        <dbReference type="SAM" id="SignalP"/>
    </source>
</evidence>